<protein>
    <submittedName>
        <fullName evidence="2">[Fe-S]-binding protein</fullName>
    </submittedName>
</protein>
<dbReference type="InterPro" id="IPR018657">
    <property type="entry name" value="LarA-like_N"/>
</dbReference>
<dbReference type="AlphaFoldDB" id="A0A1F6C7E0"/>
<dbReference type="Proteomes" id="UP000178606">
    <property type="component" value="Unassembled WGS sequence"/>
</dbReference>
<organism evidence="2 3">
    <name type="scientific">Handelsmanbacteria sp. (strain RIFCSPLOWO2_12_FULL_64_10)</name>
    <dbReference type="NCBI Taxonomy" id="1817868"/>
    <lineage>
        <taxon>Bacteria</taxon>
        <taxon>Candidatus Handelsmaniibacteriota</taxon>
    </lineage>
</organism>
<proteinExistence type="predicted"/>
<reference evidence="2 3" key="1">
    <citation type="journal article" date="2016" name="Nat. Commun.">
        <title>Thousands of microbial genomes shed light on interconnected biogeochemical processes in an aquifer system.</title>
        <authorList>
            <person name="Anantharaman K."/>
            <person name="Brown C.T."/>
            <person name="Hug L.A."/>
            <person name="Sharon I."/>
            <person name="Castelle C.J."/>
            <person name="Probst A.J."/>
            <person name="Thomas B.C."/>
            <person name="Singh A."/>
            <person name="Wilkins M.J."/>
            <person name="Karaoz U."/>
            <person name="Brodie E.L."/>
            <person name="Williams K.H."/>
            <person name="Hubbard S.S."/>
            <person name="Banfield J.F."/>
        </authorList>
    </citation>
    <scope>NUCLEOTIDE SEQUENCE [LARGE SCALE GENOMIC DNA]</scope>
    <source>
        <strain evidence="3">RIFCSPLOWO2_12_FULL_64_10</strain>
    </source>
</reference>
<dbReference type="EMBL" id="MFKF01000389">
    <property type="protein sequence ID" value="OGG45059.1"/>
    <property type="molecule type" value="Genomic_DNA"/>
</dbReference>
<dbReference type="Pfam" id="PF09861">
    <property type="entry name" value="Lar_N"/>
    <property type="match status" value="1"/>
</dbReference>
<evidence type="ECO:0000313" key="2">
    <source>
        <dbReference type="EMBL" id="OGG45059.1"/>
    </source>
</evidence>
<feature type="domain" description="LarA-like N-terminal" evidence="1">
    <location>
        <begin position="40"/>
        <end position="183"/>
    </location>
</feature>
<name>A0A1F6C7E0_HANXR</name>
<accession>A0A1F6C7E0</accession>
<evidence type="ECO:0000313" key="3">
    <source>
        <dbReference type="Proteomes" id="UP000178606"/>
    </source>
</evidence>
<sequence length="434" mass="47780">MEYPKIFRMRQKFDAPTVKDVPAAVRAEVRRIGPGARIKAGQSVAITVGSRGVANVDVIARTLAEEMKALGARPFIVPAMGSHGGGTAEGQAEVLARYGVTEQAMGCPVRSSMEVAEVGETDFGMKVYFDKFAYGADHVIVFNRVKPHTGFRGEIESGLFKMMLIGLGKHKGASLYHRAIVHHSFDKIVRAVGQMVLTKCKVAFGLATLENGYDETAMIRAVRPEEFEPVEKELQKQAKSWCPKLPFKEADLLIVDEMGKDISGAGLDTNVIGRKGNDRKAQPDEWPKILHIFTRDLTETTHGNAVGVCFASFTTKRLVDKIDRHSTYINSITGQHASAAHVPMYYDTDREALEKAAFVSIGLTEPPDAKVMWIKNTLDLTEVEASEVYWKEAQGRPDLEVLCEPRPMRLGADDNLPSFEEMGRSLTRAAVAAK</sequence>
<dbReference type="GO" id="GO:0050043">
    <property type="term" value="F:lactate racemase activity"/>
    <property type="evidence" value="ECO:0007669"/>
    <property type="project" value="InterPro"/>
</dbReference>
<comment type="caution">
    <text evidence="2">The sequence shown here is derived from an EMBL/GenBank/DDBJ whole genome shotgun (WGS) entry which is preliminary data.</text>
</comment>
<dbReference type="Gene3D" id="3.40.50.11440">
    <property type="match status" value="1"/>
</dbReference>
<evidence type="ECO:0000259" key="1">
    <source>
        <dbReference type="Pfam" id="PF09861"/>
    </source>
</evidence>
<gene>
    <name evidence="2" type="ORF">A3F84_08995</name>
</gene>